<dbReference type="OrthoDB" id="191037at2759"/>
<dbReference type="InterPro" id="IPR015915">
    <property type="entry name" value="Kelch-typ_b-propeller"/>
</dbReference>
<organism evidence="1 2">
    <name type="scientific">Nyssa sinensis</name>
    <dbReference type="NCBI Taxonomy" id="561372"/>
    <lineage>
        <taxon>Eukaryota</taxon>
        <taxon>Viridiplantae</taxon>
        <taxon>Streptophyta</taxon>
        <taxon>Embryophyta</taxon>
        <taxon>Tracheophyta</taxon>
        <taxon>Spermatophyta</taxon>
        <taxon>Magnoliopsida</taxon>
        <taxon>eudicotyledons</taxon>
        <taxon>Gunneridae</taxon>
        <taxon>Pentapetalae</taxon>
        <taxon>asterids</taxon>
        <taxon>Cornales</taxon>
        <taxon>Nyssaceae</taxon>
        <taxon>Nyssa</taxon>
    </lineage>
</organism>
<dbReference type="InterPro" id="IPR044595">
    <property type="entry name" value="KMD1-4"/>
</dbReference>
<proteinExistence type="predicted"/>
<dbReference type="Pfam" id="PF24681">
    <property type="entry name" value="Kelch_KLHDC2_KLHL20_DRC7"/>
    <property type="match status" value="1"/>
</dbReference>
<name>A0A5J5BBD1_9ASTE</name>
<dbReference type="CDD" id="cd22152">
    <property type="entry name" value="F-box_AtAFR-like"/>
    <property type="match status" value="1"/>
</dbReference>
<evidence type="ECO:0000313" key="1">
    <source>
        <dbReference type="EMBL" id="KAA8540433.1"/>
    </source>
</evidence>
<dbReference type="GO" id="GO:2000762">
    <property type="term" value="P:regulation of phenylpropanoid metabolic process"/>
    <property type="evidence" value="ECO:0007669"/>
    <property type="project" value="InterPro"/>
</dbReference>
<dbReference type="SUPFAM" id="SSF117281">
    <property type="entry name" value="Kelch motif"/>
    <property type="match status" value="1"/>
</dbReference>
<dbReference type="AlphaFoldDB" id="A0A5J5BBD1"/>
<dbReference type="Gene3D" id="2.120.10.80">
    <property type="entry name" value="Kelch-type beta propeller"/>
    <property type="match status" value="1"/>
</dbReference>
<protein>
    <recommendedName>
        <fullName evidence="3">F-box domain-containing protein</fullName>
    </recommendedName>
</protein>
<dbReference type="PANTHER" id="PTHR46407:SF3">
    <property type="entry name" value="OS02G0208700 PROTEIN"/>
    <property type="match status" value="1"/>
</dbReference>
<dbReference type="Proteomes" id="UP000325577">
    <property type="component" value="Linkage Group LG13"/>
</dbReference>
<dbReference type="GO" id="GO:0080037">
    <property type="term" value="P:negative regulation of cytokinin-activated signaling pathway"/>
    <property type="evidence" value="ECO:0007669"/>
    <property type="project" value="InterPro"/>
</dbReference>
<reference evidence="1 2" key="1">
    <citation type="submission" date="2019-09" db="EMBL/GenBank/DDBJ databases">
        <title>A chromosome-level genome assembly of the Chinese tupelo Nyssa sinensis.</title>
        <authorList>
            <person name="Yang X."/>
            <person name="Kang M."/>
            <person name="Yang Y."/>
            <person name="Xiong H."/>
            <person name="Wang M."/>
            <person name="Zhang Z."/>
            <person name="Wang Z."/>
            <person name="Wu H."/>
            <person name="Ma T."/>
            <person name="Liu J."/>
            <person name="Xi Z."/>
        </authorList>
    </citation>
    <scope>NUCLEOTIDE SEQUENCE [LARGE SCALE GENOMIC DNA]</scope>
    <source>
        <strain evidence="1">J267</strain>
        <tissue evidence="1">Leaf</tissue>
    </source>
</reference>
<evidence type="ECO:0008006" key="3">
    <source>
        <dbReference type="Google" id="ProtNLM"/>
    </source>
</evidence>
<keyword evidence="2" id="KW-1185">Reference proteome</keyword>
<dbReference type="InterPro" id="IPR006652">
    <property type="entry name" value="Kelch_1"/>
</dbReference>
<dbReference type="PANTHER" id="PTHR46407">
    <property type="entry name" value="OS02G0208700 PROTEIN"/>
    <property type="match status" value="1"/>
</dbReference>
<sequence length="378" mass="42063">MLPNTKSHFLGSASSESGFENGLQSSGLGLPNDVALECLVRVPFNQFSTAESVCRGWKVEIELPEFRRHRKAAGLTRSIVVASQSRVDNTRNRLAFKLSGMPVYRLTICEPDTGNWSELPPVREFSNGLPMFCQLIGVGSDLVVMGGCDPVNWEVSNSVFVYNFVSCKWRRGADMPGGRRSFFACTSDLDHTVFVAGGHDDEKNALRSATAYDVATDKWVPLPDMARERDECKGIFRGGKFHVIGGYCTDRQGRFERSAEAFDVATWQWSQVEENFLETGTCPRTFTNGADGRIYMCREDNVVTVTGNTWQAVAKLPAEVSSVAYVTTWQDKLLVMASANFGEPHIAYLMDMKKYTWTKVDAPEEYSGHVQSSCCLEI</sequence>
<gene>
    <name evidence="1" type="ORF">F0562_024648</name>
</gene>
<accession>A0A5J5BBD1</accession>
<dbReference type="EMBL" id="CM018036">
    <property type="protein sequence ID" value="KAA8540433.1"/>
    <property type="molecule type" value="Genomic_DNA"/>
</dbReference>
<dbReference type="SMART" id="SM00612">
    <property type="entry name" value="Kelch"/>
    <property type="match status" value="2"/>
</dbReference>
<evidence type="ECO:0000313" key="2">
    <source>
        <dbReference type="Proteomes" id="UP000325577"/>
    </source>
</evidence>